<dbReference type="OrthoDB" id="2408529at2759"/>
<gene>
    <name evidence="1" type="ORF">RFULGI_LOCUS16747</name>
</gene>
<evidence type="ECO:0000313" key="1">
    <source>
        <dbReference type="EMBL" id="CAG8790990.1"/>
    </source>
</evidence>
<sequence>IKQACEARAANLVCQWIFLFLAIIWTKCLYDDSISEHLDIGKQLTDSEEGYDY</sequence>
<accession>A0A9N9JQC8</accession>
<organism evidence="1 2">
    <name type="scientific">Racocetra fulgida</name>
    <dbReference type="NCBI Taxonomy" id="60492"/>
    <lineage>
        <taxon>Eukaryota</taxon>
        <taxon>Fungi</taxon>
        <taxon>Fungi incertae sedis</taxon>
        <taxon>Mucoromycota</taxon>
        <taxon>Glomeromycotina</taxon>
        <taxon>Glomeromycetes</taxon>
        <taxon>Diversisporales</taxon>
        <taxon>Gigasporaceae</taxon>
        <taxon>Racocetra</taxon>
    </lineage>
</organism>
<comment type="caution">
    <text evidence="1">The sequence shown here is derived from an EMBL/GenBank/DDBJ whole genome shotgun (WGS) entry which is preliminary data.</text>
</comment>
<dbReference type="EMBL" id="CAJVPZ010061286">
    <property type="protein sequence ID" value="CAG8790990.1"/>
    <property type="molecule type" value="Genomic_DNA"/>
</dbReference>
<proteinExistence type="predicted"/>
<feature type="non-terminal residue" evidence="1">
    <location>
        <position position="1"/>
    </location>
</feature>
<dbReference type="AlphaFoldDB" id="A0A9N9JQC8"/>
<dbReference type="Proteomes" id="UP000789396">
    <property type="component" value="Unassembled WGS sequence"/>
</dbReference>
<evidence type="ECO:0000313" key="2">
    <source>
        <dbReference type="Proteomes" id="UP000789396"/>
    </source>
</evidence>
<name>A0A9N9JQC8_9GLOM</name>
<reference evidence="1" key="1">
    <citation type="submission" date="2021-06" db="EMBL/GenBank/DDBJ databases">
        <authorList>
            <person name="Kallberg Y."/>
            <person name="Tangrot J."/>
            <person name="Rosling A."/>
        </authorList>
    </citation>
    <scope>NUCLEOTIDE SEQUENCE</scope>
    <source>
        <strain evidence="1">IN212</strain>
    </source>
</reference>
<protein>
    <submittedName>
        <fullName evidence="1">4283_t:CDS:1</fullName>
    </submittedName>
</protein>
<keyword evidence="2" id="KW-1185">Reference proteome</keyword>